<protein>
    <submittedName>
        <fullName evidence="1">Uncharacterized protein</fullName>
    </submittedName>
</protein>
<dbReference type="Proteomes" id="UP001330812">
    <property type="component" value="Chromosome"/>
</dbReference>
<dbReference type="RefSeq" id="WP_326569005.1">
    <property type="nucleotide sequence ID" value="NZ_CP142149.1"/>
</dbReference>
<sequence length="139" mass="14839">MTDRIAALWRAGTAPAHDGLYRADDTAFAIDTNGAALSWFDLGPRLDLDEVLADPHDVIEIDEAARAEIADGVIVCGPGELGADGFFARLDPTGNLCWLVASTRSNPFERIAISGTVVEVTDNLGNSVAFDLLDPHFAR</sequence>
<gene>
    <name evidence="1" type="ORF">VSH64_45885</name>
</gene>
<keyword evidence="2" id="KW-1185">Reference proteome</keyword>
<evidence type="ECO:0000313" key="1">
    <source>
        <dbReference type="EMBL" id="WSE30048.1"/>
    </source>
</evidence>
<accession>A0ABZ1I851</accession>
<organism evidence="1 2">
    <name type="scientific">Amycolatopsis rhabdoformis</name>
    <dbReference type="NCBI Taxonomy" id="1448059"/>
    <lineage>
        <taxon>Bacteria</taxon>
        <taxon>Bacillati</taxon>
        <taxon>Actinomycetota</taxon>
        <taxon>Actinomycetes</taxon>
        <taxon>Pseudonocardiales</taxon>
        <taxon>Pseudonocardiaceae</taxon>
        <taxon>Amycolatopsis</taxon>
    </lineage>
</organism>
<evidence type="ECO:0000313" key="2">
    <source>
        <dbReference type="Proteomes" id="UP001330812"/>
    </source>
</evidence>
<name>A0ABZ1I851_9PSEU</name>
<reference evidence="1 2" key="1">
    <citation type="journal article" date="2015" name="Int. J. Syst. Evol. Microbiol.">
        <title>Amycolatopsis rhabdoformis sp. nov., an actinomycete isolated from a tropical forest soil.</title>
        <authorList>
            <person name="Souza W.R."/>
            <person name="Silva R.E."/>
            <person name="Goodfellow M."/>
            <person name="Busarakam K."/>
            <person name="Figueiro F.S."/>
            <person name="Ferreira D."/>
            <person name="Rodrigues-Filho E."/>
            <person name="Moraes L.A.B."/>
            <person name="Zucchi T.D."/>
        </authorList>
    </citation>
    <scope>NUCLEOTIDE SEQUENCE [LARGE SCALE GENOMIC DNA]</scope>
    <source>
        <strain evidence="1 2">NCIMB 14900</strain>
    </source>
</reference>
<dbReference type="EMBL" id="CP142149">
    <property type="protein sequence ID" value="WSE30048.1"/>
    <property type="molecule type" value="Genomic_DNA"/>
</dbReference>
<proteinExistence type="predicted"/>